<dbReference type="Pfam" id="PF00202">
    <property type="entry name" value="Aminotran_3"/>
    <property type="match status" value="1"/>
</dbReference>
<dbReference type="RefSeq" id="WP_341837024.1">
    <property type="nucleotide sequence ID" value="NZ_CP149822.1"/>
</dbReference>
<evidence type="ECO:0000256" key="2">
    <source>
        <dbReference type="ARBA" id="ARBA00022679"/>
    </source>
</evidence>
<dbReference type="Proteomes" id="UP001485459">
    <property type="component" value="Chromosome"/>
</dbReference>
<dbReference type="Gene3D" id="3.40.640.10">
    <property type="entry name" value="Type I PLP-dependent aspartate aminotransferase-like (Major domain)"/>
    <property type="match status" value="1"/>
</dbReference>
<dbReference type="PANTHER" id="PTHR42684:SF3">
    <property type="entry name" value="ADENOSYLMETHIONINE-8-AMINO-7-OXONONANOATE AMINOTRANSFERASE"/>
    <property type="match status" value="1"/>
</dbReference>
<evidence type="ECO:0000256" key="4">
    <source>
        <dbReference type="SAM" id="MobiDB-lite"/>
    </source>
</evidence>
<proteinExistence type="predicted"/>
<evidence type="ECO:0000313" key="6">
    <source>
        <dbReference type="Proteomes" id="UP001485459"/>
    </source>
</evidence>
<dbReference type="Gene3D" id="3.90.1150.10">
    <property type="entry name" value="Aspartate Aminotransferase, domain 1"/>
    <property type="match status" value="1"/>
</dbReference>
<dbReference type="GO" id="GO:0008483">
    <property type="term" value="F:transaminase activity"/>
    <property type="evidence" value="ECO:0007669"/>
    <property type="project" value="UniProtKB-KW"/>
</dbReference>
<dbReference type="InterPro" id="IPR015424">
    <property type="entry name" value="PyrdxlP-dep_Trfase"/>
</dbReference>
<dbReference type="EMBL" id="CP149822">
    <property type="protein sequence ID" value="WZN42188.1"/>
    <property type="molecule type" value="Genomic_DNA"/>
</dbReference>
<evidence type="ECO:0000256" key="1">
    <source>
        <dbReference type="ARBA" id="ARBA00022576"/>
    </source>
</evidence>
<organism evidence="5 6">
    <name type="scientific">Chitinophaga pollutisoli</name>
    <dbReference type="NCBI Taxonomy" id="3133966"/>
    <lineage>
        <taxon>Bacteria</taxon>
        <taxon>Pseudomonadati</taxon>
        <taxon>Bacteroidota</taxon>
        <taxon>Chitinophagia</taxon>
        <taxon>Chitinophagales</taxon>
        <taxon>Chitinophagaceae</taxon>
        <taxon>Chitinophaga</taxon>
    </lineage>
</organism>
<evidence type="ECO:0000313" key="5">
    <source>
        <dbReference type="EMBL" id="WZN42188.1"/>
    </source>
</evidence>
<dbReference type="InterPro" id="IPR015421">
    <property type="entry name" value="PyrdxlP-dep_Trfase_major"/>
</dbReference>
<keyword evidence="2" id="KW-0808">Transferase</keyword>
<evidence type="ECO:0000256" key="3">
    <source>
        <dbReference type="ARBA" id="ARBA00022898"/>
    </source>
</evidence>
<keyword evidence="3" id="KW-0663">Pyridoxal phosphate</keyword>
<dbReference type="InterPro" id="IPR005814">
    <property type="entry name" value="Aminotrans_3"/>
</dbReference>
<keyword evidence="6" id="KW-1185">Reference proteome</keyword>
<reference evidence="6" key="1">
    <citation type="submission" date="2024-03" db="EMBL/GenBank/DDBJ databases">
        <title>Chitinophaga horti sp. nov., isolated from garden soil.</title>
        <authorList>
            <person name="Lee D.S."/>
            <person name="Han D.M."/>
            <person name="Baek J.H."/>
            <person name="Choi D.G."/>
            <person name="Jeon J.H."/>
            <person name="Jeon C.O."/>
        </authorList>
    </citation>
    <scope>NUCLEOTIDE SEQUENCE [LARGE SCALE GENOMIC DNA]</scope>
    <source>
        <strain evidence="6">GPA1</strain>
    </source>
</reference>
<dbReference type="SUPFAM" id="SSF53383">
    <property type="entry name" value="PLP-dependent transferases"/>
    <property type="match status" value="1"/>
</dbReference>
<gene>
    <name evidence="5" type="ORF">WJU16_03945</name>
</gene>
<dbReference type="InterPro" id="IPR015422">
    <property type="entry name" value="PyrdxlP-dep_Trfase_small"/>
</dbReference>
<sequence length="151" mass="16290">MQKTLSERDLAVIWHPYTQMQTAPAPVGIVGGAGAVLTDEQGREHIDATSSWWVNIHGHAHPYITRRLTEQAAVLHHSIFAGYTHEPAVALAERLLPVLPGSQARVFYSDNGSTAVEVALKMTIQYWQNKGLPAGGSSPSTTPTTAIRSAP</sequence>
<keyword evidence="1 5" id="KW-0032">Aminotransferase</keyword>
<accession>A0ABZ2YRT6</accession>
<protein>
    <submittedName>
        <fullName evidence="5">Aminotransferase class III-fold pyridoxal phosphate-dependent enzyme</fullName>
    </submittedName>
</protein>
<name>A0ABZ2YRT6_9BACT</name>
<feature type="region of interest" description="Disordered" evidence="4">
    <location>
        <begin position="132"/>
        <end position="151"/>
    </location>
</feature>
<dbReference type="PANTHER" id="PTHR42684">
    <property type="entry name" value="ADENOSYLMETHIONINE-8-AMINO-7-OXONONANOATE AMINOTRANSFERASE"/>
    <property type="match status" value="1"/>
</dbReference>